<gene>
    <name evidence="1" type="ORF">RSOL_218890</name>
</gene>
<name>X8J7X2_9AGAM</name>
<reference evidence="2" key="1">
    <citation type="journal article" date="2014" name="Genome Announc.">
        <title>Draft genome sequence of the plant-pathogenic soil fungus Rhizoctonia solani anastomosis group 3 strain Rhs1AP.</title>
        <authorList>
            <person name="Cubeta M.A."/>
            <person name="Thomas E."/>
            <person name="Dean R.A."/>
            <person name="Jabaji S."/>
            <person name="Neate S.M."/>
            <person name="Tavantzis S."/>
            <person name="Toda T."/>
            <person name="Vilgalys R."/>
            <person name="Bharathan N."/>
            <person name="Fedorova-Abrams N."/>
            <person name="Pakala S.B."/>
            <person name="Pakala S.M."/>
            <person name="Zafar N."/>
            <person name="Joardar V."/>
            <person name="Losada L."/>
            <person name="Nierman W.C."/>
        </authorList>
    </citation>
    <scope>NUCLEOTIDE SEQUENCE [LARGE SCALE GENOMIC DNA]</scope>
    <source>
        <strain evidence="2">AG-3</strain>
    </source>
</reference>
<feature type="non-terminal residue" evidence="1">
    <location>
        <position position="141"/>
    </location>
</feature>
<dbReference type="AlphaFoldDB" id="X8J7X2"/>
<evidence type="ECO:0000313" key="2">
    <source>
        <dbReference type="Proteomes" id="UP000030108"/>
    </source>
</evidence>
<comment type="caution">
    <text evidence="1">The sequence shown here is derived from an EMBL/GenBank/DDBJ whole genome shotgun (WGS) entry which is preliminary data.</text>
</comment>
<dbReference type="Proteomes" id="UP000030108">
    <property type="component" value="Unassembled WGS sequence"/>
</dbReference>
<proteinExistence type="predicted"/>
<organism evidence="1 2">
    <name type="scientific">Rhizoctonia solani AG-3 Rhs1AP</name>
    <dbReference type="NCBI Taxonomy" id="1086054"/>
    <lineage>
        <taxon>Eukaryota</taxon>
        <taxon>Fungi</taxon>
        <taxon>Dikarya</taxon>
        <taxon>Basidiomycota</taxon>
        <taxon>Agaricomycotina</taxon>
        <taxon>Agaricomycetes</taxon>
        <taxon>Cantharellales</taxon>
        <taxon>Ceratobasidiaceae</taxon>
        <taxon>Rhizoctonia</taxon>
    </lineage>
</organism>
<dbReference type="EMBL" id="JATN01000322">
    <property type="protein sequence ID" value="EUC57331.1"/>
    <property type="molecule type" value="Genomic_DNA"/>
</dbReference>
<sequence>MPKDTNKENVSPNLRRARQKAAAWPYRVPTLGGHQQHYAYGSPCPDDLECTTHENFAQSSSGTQVKYTHSLSGEMLCDVPSWNASSIESDQRTAESDSMAISKFHPNLGLDSHFTLHLSPNSHFSIIPKFNSNLKFKATRK</sequence>
<evidence type="ECO:0000313" key="1">
    <source>
        <dbReference type="EMBL" id="EUC57331.1"/>
    </source>
</evidence>
<accession>X8J7X2</accession>
<protein>
    <submittedName>
        <fullName evidence="1">Uncharacterized protein</fullName>
    </submittedName>
</protein>